<feature type="transmembrane region" description="Helical" evidence="6">
    <location>
        <begin position="175"/>
        <end position="194"/>
    </location>
</feature>
<feature type="compositionally biased region" description="Polar residues" evidence="5">
    <location>
        <begin position="897"/>
        <end position="911"/>
    </location>
</feature>
<feature type="compositionally biased region" description="Basic and acidic residues" evidence="5">
    <location>
        <begin position="872"/>
        <end position="884"/>
    </location>
</feature>
<name>A0A7H9AWA6_ZYGMR</name>
<reference evidence="8 9" key="1">
    <citation type="submission" date="2020-07" db="EMBL/GenBank/DDBJ databases">
        <title>The yeast mating-type switching endonuclease HO is a domesticated member of an unorthodox homing genetic element family.</title>
        <authorList>
            <person name="Coughlan A.Y."/>
            <person name="Lombardi L."/>
            <person name="Braun-Galleani S."/>
            <person name="Martos A.R."/>
            <person name="Galeote V."/>
            <person name="Bigey F."/>
            <person name="Dequin S."/>
            <person name="Byrne K.P."/>
            <person name="Wolfe K.H."/>
        </authorList>
    </citation>
    <scope>NUCLEOTIDE SEQUENCE [LARGE SCALE GENOMIC DNA]</scope>
    <source>
        <strain evidence="8 9">NRRL Y-6702</strain>
    </source>
</reference>
<dbReference type="KEGG" id="zmk:HG535_0A03130"/>
<feature type="compositionally biased region" description="Polar residues" evidence="5">
    <location>
        <begin position="769"/>
        <end position="781"/>
    </location>
</feature>
<evidence type="ECO:0000313" key="8">
    <source>
        <dbReference type="EMBL" id="QLG70374.1"/>
    </source>
</evidence>
<accession>A0A7H9AWA6</accession>
<feature type="compositionally biased region" description="Low complexity" evidence="5">
    <location>
        <begin position="933"/>
        <end position="945"/>
    </location>
</feature>
<feature type="transmembrane region" description="Helical" evidence="6">
    <location>
        <begin position="267"/>
        <end position="292"/>
    </location>
</feature>
<protein>
    <recommendedName>
        <fullName evidence="7">Anoctamin transmembrane domain-containing protein</fullName>
    </recommendedName>
</protein>
<feature type="compositionally biased region" description="Low complexity" evidence="5">
    <location>
        <begin position="812"/>
        <end position="822"/>
    </location>
</feature>
<feature type="transmembrane region" description="Helical" evidence="6">
    <location>
        <begin position="229"/>
        <end position="255"/>
    </location>
</feature>
<feature type="transmembrane region" description="Helical" evidence="6">
    <location>
        <begin position="457"/>
        <end position="482"/>
    </location>
</feature>
<comment type="subcellular location">
    <subcellularLocation>
        <location evidence="1">Membrane</location>
        <topology evidence="1">Multi-pass membrane protein</topology>
    </subcellularLocation>
</comment>
<dbReference type="GO" id="GO:0005254">
    <property type="term" value="F:chloride channel activity"/>
    <property type="evidence" value="ECO:0007669"/>
    <property type="project" value="TreeGrafter"/>
</dbReference>
<evidence type="ECO:0000256" key="4">
    <source>
        <dbReference type="ARBA" id="ARBA00023136"/>
    </source>
</evidence>
<feature type="compositionally biased region" description="Basic and acidic residues" evidence="5">
    <location>
        <begin position="742"/>
        <end position="765"/>
    </location>
</feature>
<feature type="compositionally biased region" description="Basic and acidic residues" evidence="5">
    <location>
        <begin position="645"/>
        <end position="658"/>
    </location>
</feature>
<dbReference type="InterPro" id="IPR007632">
    <property type="entry name" value="Anoctamin"/>
</dbReference>
<dbReference type="PANTHER" id="PTHR12308">
    <property type="entry name" value="ANOCTAMIN"/>
    <property type="match status" value="1"/>
</dbReference>
<dbReference type="RefSeq" id="XP_037142102.1">
    <property type="nucleotide sequence ID" value="XM_037286207.1"/>
</dbReference>
<feature type="compositionally biased region" description="Basic and acidic residues" evidence="5">
    <location>
        <begin position="842"/>
        <end position="862"/>
    </location>
</feature>
<feature type="compositionally biased region" description="Low complexity" evidence="5">
    <location>
        <begin position="886"/>
        <end position="896"/>
    </location>
</feature>
<feature type="compositionally biased region" description="Polar residues" evidence="5">
    <location>
        <begin position="917"/>
        <end position="930"/>
    </location>
</feature>
<dbReference type="AlphaFoldDB" id="A0A7H9AWA6"/>
<feature type="transmembrane region" description="Helical" evidence="6">
    <location>
        <begin position="139"/>
        <end position="163"/>
    </location>
</feature>
<organism evidence="8 9">
    <name type="scientific">Zygotorulaspora mrakii</name>
    <name type="common">Zygosaccharomyces mrakii</name>
    <dbReference type="NCBI Taxonomy" id="42260"/>
    <lineage>
        <taxon>Eukaryota</taxon>
        <taxon>Fungi</taxon>
        <taxon>Dikarya</taxon>
        <taxon>Ascomycota</taxon>
        <taxon>Saccharomycotina</taxon>
        <taxon>Saccharomycetes</taxon>
        <taxon>Saccharomycetales</taxon>
        <taxon>Saccharomycetaceae</taxon>
        <taxon>Zygotorulaspora</taxon>
    </lineage>
</organism>
<feature type="compositionally biased region" description="Polar residues" evidence="5">
    <location>
        <begin position="661"/>
        <end position="674"/>
    </location>
</feature>
<dbReference type="EMBL" id="CP058604">
    <property type="protein sequence ID" value="QLG70374.1"/>
    <property type="molecule type" value="Genomic_DNA"/>
</dbReference>
<evidence type="ECO:0000256" key="3">
    <source>
        <dbReference type="ARBA" id="ARBA00022989"/>
    </source>
</evidence>
<dbReference type="Proteomes" id="UP000509704">
    <property type="component" value="Chromosome 1"/>
</dbReference>
<feature type="domain" description="Anoctamin transmembrane" evidence="7">
    <location>
        <begin position="139"/>
        <end position="599"/>
    </location>
</feature>
<gene>
    <name evidence="8" type="ORF">HG535_0A03130</name>
</gene>
<dbReference type="GeneID" id="59234010"/>
<dbReference type="InterPro" id="IPR049452">
    <property type="entry name" value="Anoctamin_TM"/>
</dbReference>
<feature type="transmembrane region" description="Helical" evidence="6">
    <location>
        <begin position="567"/>
        <end position="592"/>
    </location>
</feature>
<evidence type="ECO:0000256" key="1">
    <source>
        <dbReference type="ARBA" id="ARBA00004141"/>
    </source>
</evidence>
<evidence type="ECO:0000256" key="2">
    <source>
        <dbReference type="ARBA" id="ARBA00022692"/>
    </source>
</evidence>
<sequence>MPETFDQLDPNYVITLEYTRDNLIQLTTELAVKGLHVLTRPGYDSNTLYAFTRVEDRGFHTNVKSPKSIRVTEQSGNEILYRVCQPLKFVKSITPIHDFETRQKLESFSSKLIKGSFKIPADDDLIKLSYLTKNPRESLYFAFFKTYIQWLWPISMVGVFFRLFSKNTPSSEFNIQYSMCVSIWSLLFAATWVFQNESKFSSKFGKVNGYFNYTGKQLSSPTTVLYKKLCFIPVACLFAATLIAYQLFCFFIEIFVTQFYQGPLKSVISLTPLVLLSIFVPFLTNFYNRFFVDKLVEWENGSDPNKSKVEKNFVLAFLTSYMPLIITLFFYLPMGYKITPELKDFIVERSSHYRIPVQATDFIVDVNRYKNQFFYFTVTNHIVVMLMEDIVPYLTDRFLSSITKKPKEDIKAKKLNSIMKSNYPSEFKLWNDINNFNKTAYGEFNVDDNYKKVIVQYGYITMFSTIWPLAPFCCLCFNYLIFKIDLWRALKRCKPSSCPNDLEVAKDSFTARSASAGPWNTILETLTWIGTITTPSLIVMYRYSDFPGVGLNTVLQKRDLWYRYSPLSVSWTTILVTAILSEHVALLAYFYLTRIFSASTQKFVYGFVPAVESQEPPKINLSSMIKETVGIMNLVAEAKLPTPSERSEHINEKDKQIEKVNGTSGFSQRQIKSTESLDESENTNYRKNGPNTDVSKTVDNSERLDNGAALPKGEIFASPEDALETDGIAANGKMDHMRLPFEGLKDDSMENHKGKSKEKSKESPKESSLNQVKTSNSNDEVLSTAGATLPETIPTSKNYHLRYDKYGNPIQSSNSTKTSKSSLVDDTVGSSENSEYASKPTEIQHDEKPKDLEHEEKPEKSEQNGVVGTVRSKKDEILTNREQDLAAAAASNAISNHSRTSSKINAVQQFSRDVPTSLVSGKSSQDQAHTSMKAVASLKSKAASSVEHDGHVAPRKKSSSSKRSSVDMSSKESKEHKHKHKMGLLRKLKKKL</sequence>
<feature type="transmembrane region" description="Helical" evidence="6">
    <location>
        <begin position="313"/>
        <end position="332"/>
    </location>
</feature>
<feature type="compositionally biased region" description="Polar residues" evidence="5">
    <location>
        <begin position="682"/>
        <end position="698"/>
    </location>
</feature>
<proteinExistence type="predicted"/>
<feature type="region of interest" description="Disordered" evidence="5">
    <location>
        <begin position="642"/>
        <end position="720"/>
    </location>
</feature>
<keyword evidence="9" id="KW-1185">Reference proteome</keyword>
<keyword evidence="2 6" id="KW-0812">Transmembrane</keyword>
<evidence type="ECO:0000256" key="6">
    <source>
        <dbReference type="SAM" id="Phobius"/>
    </source>
</evidence>
<dbReference type="GO" id="GO:0016020">
    <property type="term" value="C:membrane"/>
    <property type="evidence" value="ECO:0007669"/>
    <property type="project" value="UniProtKB-SubCell"/>
</dbReference>
<evidence type="ECO:0000256" key="5">
    <source>
        <dbReference type="SAM" id="MobiDB-lite"/>
    </source>
</evidence>
<dbReference type="Pfam" id="PF04547">
    <property type="entry name" value="Anoctamin"/>
    <property type="match status" value="1"/>
</dbReference>
<evidence type="ECO:0000313" key="9">
    <source>
        <dbReference type="Proteomes" id="UP000509704"/>
    </source>
</evidence>
<feature type="compositionally biased region" description="Basic residues" evidence="5">
    <location>
        <begin position="976"/>
        <end position="992"/>
    </location>
</feature>
<dbReference type="OrthoDB" id="296386at2759"/>
<dbReference type="PANTHER" id="PTHR12308:SF73">
    <property type="entry name" value="ANOCTAMIN"/>
    <property type="match status" value="1"/>
</dbReference>
<feature type="region of interest" description="Disordered" evidence="5">
    <location>
        <begin position="742"/>
        <end position="992"/>
    </location>
</feature>
<keyword evidence="3 6" id="KW-1133">Transmembrane helix</keyword>
<evidence type="ECO:0000259" key="7">
    <source>
        <dbReference type="Pfam" id="PF04547"/>
    </source>
</evidence>
<keyword evidence="4 6" id="KW-0472">Membrane</keyword>
<dbReference type="GO" id="GO:0032541">
    <property type="term" value="C:cortical endoplasmic reticulum"/>
    <property type="evidence" value="ECO:0007669"/>
    <property type="project" value="TreeGrafter"/>
</dbReference>